<keyword evidence="1 3" id="KW-0853">WD repeat</keyword>
<dbReference type="InterPro" id="IPR052752">
    <property type="entry name" value="NACHT-WD_repeat"/>
</dbReference>
<dbReference type="PANTHER" id="PTHR19871:SF14">
    <property type="entry name" value="DUF4062 DOMAIN-CONTAINING PROTEIN"/>
    <property type="match status" value="1"/>
</dbReference>
<dbReference type="PROSITE" id="PS00678">
    <property type="entry name" value="WD_REPEATS_1"/>
    <property type="match status" value="2"/>
</dbReference>
<dbReference type="InterPro" id="IPR019775">
    <property type="entry name" value="WD40_repeat_CS"/>
</dbReference>
<proteinExistence type="predicted"/>
<gene>
    <name evidence="7" type="primary">LOC111134604</name>
</gene>
<dbReference type="PROSITE" id="PS50294">
    <property type="entry name" value="WD_REPEATS_REGION"/>
    <property type="match status" value="2"/>
</dbReference>
<dbReference type="Pfam" id="PF05729">
    <property type="entry name" value="NACHT"/>
    <property type="match status" value="1"/>
</dbReference>
<dbReference type="PANTHER" id="PTHR19871">
    <property type="entry name" value="BETA TRANSDUCIN-RELATED PROTEIN"/>
    <property type="match status" value="1"/>
</dbReference>
<evidence type="ECO:0000313" key="7">
    <source>
        <dbReference type="RefSeq" id="XP_022339480.1"/>
    </source>
</evidence>
<feature type="domain" description="NACHT" evidence="4">
    <location>
        <begin position="466"/>
        <end position="639"/>
    </location>
</feature>
<evidence type="ECO:0000259" key="5">
    <source>
        <dbReference type="Pfam" id="PF25469"/>
    </source>
</evidence>
<reference evidence="7" key="1">
    <citation type="submission" date="2025-08" db="UniProtKB">
        <authorList>
            <consortium name="RefSeq"/>
        </authorList>
    </citation>
    <scope>IDENTIFICATION</scope>
    <source>
        <tissue evidence="7">Whole sample</tissue>
    </source>
</reference>
<dbReference type="KEGG" id="cvn:111134604"/>
<dbReference type="InterPro" id="IPR036322">
    <property type="entry name" value="WD40_repeat_dom_sf"/>
</dbReference>
<dbReference type="InterPro" id="IPR027417">
    <property type="entry name" value="P-loop_NTPase"/>
</dbReference>
<dbReference type="Gene3D" id="3.40.50.300">
    <property type="entry name" value="P-loop containing nucleotide triphosphate hydrolases"/>
    <property type="match status" value="1"/>
</dbReference>
<evidence type="ECO:0000256" key="1">
    <source>
        <dbReference type="ARBA" id="ARBA00022574"/>
    </source>
</evidence>
<organism evidence="6 7">
    <name type="scientific">Crassostrea virginica</name>
    <name type="common">Eastern oyster</name>
    <dbReference type="NCBI Taxonomy" id="6565"/>
    <lineage>
        <taxon>Eukaryota</taxon>
        <taxon>Metazoa</taxon>
        <taxon>Spiralia</taxon>
        <taxon>Lophotrochozoa</taxon>
        <taxon>Mollusca</taxon>
        <taxon>Bivalvia</taxon>
        <taxon>Autobranchia</taxon>
        <taxon>Pteriomorphia</taxon>
        <taxon>Ostreida</taxon>
        <taxon>Ostreoidea</taxon>
        <taxon>Ostreidae</taxon>
        <taxon>Crassostrea</taxon>
    </lineage>
</organism>
<dbReference type="GeneID" id="111134604"/>
<accession>A0A8B8EHC2</accession>
<name>A0A8B8EHC2_CRAVI</name>
<dbReference type="OrthoDB" id="2325716at2759"/>
<dbReference type="InterPro" id="IPR057588">
    <property type="entry name" value="NWD1/2-like_WH"/>
</dbReference>
<dbReference type="SUPFAM" id="SSF52540">
    <property type="entry name" value="P-loop containing nucleoside triphosphate hydrolases"/>
    <property type="match status" value="1"/>
</dbReference>
<dbReference type="Pfam" id="PF25469">
    <property type="entry name" value="WHD_NWD1"/>
    <property type="match status" value="1"/>
</dbReference>
<protein>
    <submittedName>
        <fullName evidence="7">Uncharacterized protein LOC111134604 isoform X1</fullName>
    </submittedName>
</protein>
<feature type="domain" description="NWD1/2-like winged helix-turn-helix" evidence="5">
    <location>
        <begin position="691"/>
        <end position="802"/>
    </location>
</feature>
<dbReference type="SUPFAM" id="SSF50978">
    <property type="entry name" value="WD40 repeat-like"/>
    <property type="match status" value="1"/>
</dbReference>
<feature type="repeat" description="WD" evidence="3">
    <location>
        <begin position="1354"/>
        <end position="1388"/>
    </location>
</feature>
<dbReference type="Gene3D" id="2.130.10.10">
    <property type="entry name" value="YVTN repeat-like/Quinoprotein amine dehydrogenase"/>
    <property type="match status" value="3"/>
</dbReference>
<dbReference type="InterPro" id="IPR011044">
    <property type="entry name" value="Quino_amine_DH_bsu"/>
</dbReference>
<evidence type="ECO:0000313" key="6">
    <source>
        <dbReference type="Proteomes" id="UP000694844"/>
    </source>
</evidence>
<dbReference type="PROSITE" id="PS50082">
    <property type="entry name" value="WD_REPEATS_2"/>
    <property type="match status" value="2"/>
</dbReference>
<dbReference type="InterPro" id="IPR007111">
    <property type="entry name" value="NACHT_NTPase"/>
</dbReference>
<dbReference type="SUPFAM" id="SSF50969">
    <property type="entry name" value="YVTN repeat-like/Quinoprotein amine dehydrogenase"/>
    <property type="match status" value="1"/>
</dbReference>
<dbReference type="SMART" id="SM00320">
    <property type="entry name" value="WD40"/>
    <property type="match status" value="5"/>
</dbReference>
<keyword evidence="6" id="KW-1185">Reference proteome</keyword>
<sequence length="1779" mass="202648">MEARNRQVLEGCMVDLPPEEKSDIVVFLSSTFTDFAVERNHIMNEVTPVLNKYCLTKKLTFRFIDMRWGVRDEASVDHTTEEIVLDALRTAKQDSRGPFFLCFLGDKYGSRLLPHYIEAKEFKLLRRIAMRRGYDITVMDEWFQRDDNAEPAVYRLRSIDEILTHYEDDEQQDLQKKDKAKWNQIQDKLLTMFRAAADEAYTDKLISKEARHVYFKSVTESEVEEGVIYQEPVKDKVMVYFRKFMDINIQETVAGRFTDLKDGKVDFEAEELRERLKITRVQPLLGPAQLKKYHLNWTPTGIDETDEQHKNYIDNLIEDIIQKLKEQVERCLKDDHNRTPLYKEVLHHLHFCMKETQLHASNHDMLDNVRERMLLVYDAEGNLVFDPLNESPSNDTLESSLLDVEEHPCREKSAEMKAEYEKIQESLNRFDCKFIHSGFFDKLDTDPDVDLREEYTRLPNFKNFSRPVVLFGCSGSGKTAMMAQIARETPNWFPNSVSVIRFLGTSLLSFSIKDVLVSICAQIISIYKVNIPSYIDMEKDYMFLVQFFHSLLWKIDSRSRPLVIILDSIDQLNDANNAHVMNWLPMKLPLNVHLVISLIPSIHFCLENILSMMPCTEQYLEIPAMSSETANDMISIYLRAKNRRITKTQRRFVLEKFHQCPQPLYLRVLLDQAVTWRSTTLTSELAVGDDITTAINKYFSNLEKKHGEVTVKNMMAYLSASRDGLSVTELEDLLSLSDEVLQDTYIYHLPPNDKHIRIPPSIISQMMTDVKPYVIVRKVGPFKILSWFHRQFKEVCHARYLQGDPRKSIHTHLADYFEGIWYERVKPLSLFKGKKGEYPNADRGVRSQAIRLMHMYNHRKLSELPFHLINSLQFEKFRDLCGTKFEFLQGLVIVYSVFDAIRMFKHALDKMDLAGEIDLPEVYRDLDNVLKILLLSAENIRRDRNNLAVEIISHLGTNYSGSDAMTLLVKDALSSLKDSEIAALIPVNRIAPGPESILKFSITAQVFRADSGDLDRRYQHVLCVDEKKSVIRCIYTVGDNRYLYTLSLESYGIVKSRRPFTEGIQSVRMEGGDRFIALENSESTELYAVSSWMKVPFKYHIIDSLAVSQSGKILAYSAVMFAKVVVCQVGENIAETELFHLDLENILFILISSDDRFLVLVDDKEKLYAYEIATGNVLYMKAAEKKGEEFQKQKTIKDKISRCVKLTSDNILIRLDPVTSSVCSSDLITGEHFHTLSSSKLGSEDLIAMHGSEKFIATVEKTSSDQGNEWRVWNLQTGALVSSPNKVLEREGHDNEANDKTEVTIGSSVEGLLLFGRENLFLAAIESHCLSTVKIYYLGTEVSPLRTAVPFCNLIGHDNSILEMCLAFDGTQLVTVSKDNTIKVWDLQRLAAQFCEQFGSSPIPNNVRAYYDRQTMMDSKTTKFAISKDDKKAFLAKASGQLIVYDLGDNCIHHDMKEDSVDFLLVSSSGQLVVMAKINGDISVIDTNSYKVKYRFKHTLKPVSCMAERNNILVVGTSGMDAKGTVWDIMSGTLLKEFSFMYALSVVALTSSGDKIVTSVFEYPVVLSVTNENSSMDMTQVDTSMSSASCVAIDNSDSKALVGSTDGQIRVITMEGKYKFRLGQVSAVTTAVFTPDGNRVVSAGYKNIFVWDLDQGSLLYRVKKHDNFITKILFDQTGKIMVTASMDKTIVIWDVPSGMSIATYYGHTSLKETSITCDGGKMLFIPDVGHIGILEPNDTLRQMMKGNRSVVRNTMLRAQALSVSGHKITQMTSQACTIL</sequence>
<evidence type="ECO:0000256" key="3">
    <source>
        <dbReference type="PROSITE-ProRule" id="PRU00221"/>
    </source>
</evidence>
<dbReference type="Proteomes" id="UP000694844">
    <property type="component" value="Chromosome 5"/>
</dbReference>
<evidence type="ECO:0000259" key="4">
    <source>
        <dbReference type="Pfam" id="PF05729"/>
    </source>
</evidence>
<keyword evidence="2" id="KW-0677">Repeat</keyword>
<dbReference type="InterPro" id="IPR001680">
    <property type="entry name" value="WD40_rpt"/>
</dbReference>
<evidence type="ECO:0000256" key="2">
    <source>
        <dbReference type="ARBA" id="ARBA00022737"/>
    </source>
</evidence>
<feature type="repeat" description="WD" evidence="3">
    <location>
        <begin position="1662"/>
        <end position="1703"/>
    </location>
</feature>
<dbReference type="Pfam" id="PF00400">
    <property type="entry name" value="WD40"/>
    <property type="match status" value="3"/>
</dbReference>
<dbReference type="RefSeq" id="XP_022339480.1">
    <property type="nucleotide sequence ID" value="XM_022483772.1"/>
</dbReference>
<dbReference type="InterPro" id="IPR015943">
    <property type="entry name" value="WD40/YVTN_repeat-like_dom_sf"/>
</dbReference>